<evidence type="ECO:0000256" key="1">
    <source>
        <dbReference type="SAM" id="SignalP"/>
    </source>
</evidence>
<dbReference type="OrthoDB" id="672896at2"/>
<evidence type="ECO:0000313" key="3">
    <source>
        <dbReference type="Proteomes" id="UP000242687"/>
    </source>
</evidence>
<feature type="chain" id="PRO_5014138834" evidence="1">
    <location>
        <begin position="24"/>
        <end position="142"/>
    </location>
</feature>
<keyword evidence="1" id="KW-0732">Signal</keyword>
<keyword evidence="3" id="KW-1185">Reference proteome</keyword>
<dbReference type="PROSITE" id="PS51257">
    <property type="entry name" value="PROKAR_LIPOPROTEIN"/>
    <property type="match status" value="1"/>
</dbReference>
<organism evidence="2 3">
    <name type="scientific">Mucilaginibacter auburnensis</name>
    <dbReference type="NCBI Taxonomy" id="1457233"/>
    <lineage>
        <taxon>Bacteria</taxon>
        <taxon>Pseudomonadati</taxon>
        <taxon>Bacteroidota</taxon>
        <taxon>Sphingobacteriia</taxon>
        <taxon>Sphingobacteriales</taxon>
        <taxon>Sphingobacteriaceae</taxon>
        <taxon>Mucilaginibacter</taxon>
    </lineage>
</organism>
<dbReference type="Proteomes" id="UP000242687">
    <property type="component" value="Unassembled WGS sequence"/>
</dbReference>
<comment type="caution">
    <text evidence="2">The sequence shown here is derived from an EMBL/GenBank/DDBJ whole genome shotgun (WGS) entry which is preliminary data.</text>
</comment>
<accession>A0A2H9VS43</accession>
<evidence type="ECO:0000313" key="2">
    <source>
        <dbReference type="EMBL" id="PJJ83647.1"/>
    </source>
</evidence>
<feature type="signal peptide" evidence="1">
    <location>
        <begin position="1"/>
        <end position="23"/>
    </location>
</feature>
<reference evidence="2 3" key="1">
    <citation type="submission" date="2017-11" db="EMBL/GenBank/DDBJ databases">
        <title>Genomic Encyclopedia of Archaeal and Bacterial Type Strains, Phase II (KMG-II): From Individual Species to Whole Genera.</title>
        <authorList>
            <person name="Goeker M."/>
        </authorList>
    </citation>
    <scope>NUCLEOTIDE SEQUENCE [LARGE SCALE GENOMIC DNA]</scope>
    <source>
        <strain evidence="2 3">DSM 28175</strain>
    </source>
</reference>
<protein>
    <submittedName>
        <fullName evidence="2">Uncharacterized protein</fullName>
    </submittedName>
</protein>
<name>A0A2H9VS43_9SPHI</name>
<gene>
    <name evidence="2" type="ORF">CLV57_0635</name>
</gene>
<dbReference type="RefSeq" id="WP_100339893.1">
    <property type="nucleotide sequence ID" value="NZ_PGFJ01000001.1"/>
</dbReference>
<sequence length="142" mass="15428">MKKSLLFLIAVVFVAAISSCKKTYVTPDSTNTNTTVFRTIKANAWVLDQAEGAYKAELSVPQLDQQYNDNGAILVYISYGSVSNAPVYEQIPEVYQGASFSFYHTDGKVVIFSQTPGGNPATPPNQDVLIKIVLIDSNKSNG</sequence>
<proteinExistence type="predicted"/>
<dbReference type="AlphaFoldDB" id="A0A2H9VS43"/>
<dbReference type="EMBL" id="PGFJ01000001">
    <property type="protein sequence ID" value="PJJ83647.1"/>
    <property type="molecule type" value="Genomic_DNA"/>
</dbReference>